<accession>A0A3N0CFW4</accession>
<dbReference type="InterPro" id="IPR029069">
    <property type="entry name" value="HotDog_dom_sf"/>
</dbReference>
<dbReference type="RefSeq" id="WP_123227656.1">
    <property type="nucleotide sequence ID" value="NZ_RJSE01000007.1"/>
</dbReference>
<comment type="caution">
    <text evidence="2">The sequence shown here is derived from an EMBL/GenBank/DDBJ whole genome shotgun (WGS) entry which is preliminary data.</text>
</comment>
<dbReference type="OrthoDB" id="5415111at2"/>
<evidence type="ECO:0000313" key="3">
    <source>
        <dbReference type="Proteomes" id="UP000267128"/>
    </source>
</evidence>
<organism evidence="2 3">
    <name type="scientific">Nocardioides marmoriginsengisoli</name>
    <dbReference type="NCBI Taxonomy" id="661483"/>
    <lineage>
        <taxon>Bacteria</taxon>
        <taxon>Bacillati</taxon>
        <taxon>Actinomycetota</taxon>
        <taxon>Actinomycetes</taxon>
        <taxon>Propionibacteriales</taxon>
        <taxon>Nocardioidaceae</taxon>
        <taxon>Nocardioides</taxon>
    </lineage>
</organism>
<evidence type="ECO:0000313" key="2">
    <source>
        <dbReference type="EMBL" id="RNL62360.1"/>
    </source>
</evidence>
<proteinExistence type="predicted"/>
<sequence length="149" mass="15884">MTGHPAEARVGETLLSYEMPVERGKVREFALATGSADPAYQADDAVVPPTFLTASAFWEPTDGPSLVERLGVDLPRVLHGGQEYSFPGELPRVGDELAVDVTIESVTVKEGKRGGSMTFLVVLTTFRRGSHDGPVVAEGRSTVIERSAG</sequence>
<dbReference type="Pfam" id="PF13452">
    <property type="entry name" value="FAS1_DH_region"/>
    <property type="match status" value="1"/>
</dbReference>
<reference evidence="2 3" key="1">
    <citation type="submission" date="2018-11" db="EMBL/GenBank/DDBJ databases">
        <authorList>
            <person name="Li F."/>
        </authorList>
    </citation>
    <scope>NUCLEOTIDE SEQUENCE [LARGE SCALE GENOMIC DNA]</scope>
    <source>
        <strain evidence="2 3">Gsoil 097</strain>
    </source>
</reference>
<keyword evidence="3" id="KW-1185">Reference proteome</keyword>
<name>A0A3N0CFW4_9ACTN</name>
<dbReference type="InterPro" id="IPR039569">
    <property type="entry name" value="FAS1-like_DH_region"/>
</dbReference>
<feature type="domain" description="FAS1-like dehydratase" evidence="1">
    <location>
        <begin position="10"/>
        <end position="127"/>
    </location>
</feature>
<evidence type="ECO:0000259" key="1">
    <source>
        <dbReference type="Pfam" id="PF13452"/>
    </source>
</evidence>
<dbReference type="SUPFAM" id="SSF54637">
    <property type="entry name" value="Thioesterase/thiol ester dehydrase-isomerase"/>
    <property type="match status" value="1"/>
</dbReference>
<protein>
    <recommendedName>
        <fullName evidence="1">FAS1-like dehydratase domain-containing protein</fullName>
    </recommendedName>
</protein>
<dbReference type="AlphaFoldDB" id="A0A3N0CFW4"/>
<dbReference type="EMBL" id="RJSE01000007">
    <property type="protein sequence ID" value="RNL62360.1"/>
    <property type="molecule type" value="Genomic_DNA"/>
</dbReference>
<dbReference type="Gene3D" id="3.10.129.10">
    <property type="entry name" value="Hotdog Thioesterase"/>
    <property type="match status" value="1"/>
</dbReference>
<dbReference type="Proteomes" id="UP000267128">
    <property type="component" value="Unassembled WGS sequence"/>
</dbReference>
<gene>
    <name evidence="2" type="ORF">EFK50_11320</name>
</gene>